<evidence type="ECO:0000259" key="4">
    <source>
        <dbReference type="PROSITE" id="PS51186"/>
    </source>
</evidence>
<evidence type="ECO:0000313" key="6">
    <source>
        <dbReference type="Proteomes" id="UP001163115"/>
    </source>
</evidence>
<reference evidence="5" key="1">
    <citation type="submission" date="2022-11" db="EMBL/GenBank/DDBJ databases">
        <title>Lacrimispora xylanolytica sy1, complete genome.</title>
        <authorList>
            <person name="Choi S."/>
        </authorList>
    </citation>
    <scope>NUCLEOTIDE SEQUENCE</scope>
    <source>
        <strain evidence="5">Sy1</strain>
    </source>
</reference>
<evidence type="ECO:0000313" key="5">
    <source>
        <dbReference type="EMBL" id="WAJ25485.1"/>
    </source>
</evidence>
<name>A0ABY7AFG8_9FIRM</name>
<proteinExistence type="inferred from homology"/>
<evidence type="ECO:0000256" key="3">
    <source>
        <dbReference type="ARBA" id="ARBA00038502"/>
    </source>
</evidence>
<evidence type="ECO:0000256" key="2">
    <source>
        <dbReference type="ARBA" id="ARBA00023315"/>
    </source>
</evidence>
<dbReference type="SUPFAM" id="SSF55729">
    <property type="entry name" value="Acyl-CoA N-acyltransferases (Nat)"/>
    <property type="match status" value="1"/>
</dbReference>
<keyword evidence="2 5" id="KW-0012">Acyltransferase</keyword>
<feature type="domain" description="N-acetyltransferase" evidence="4">
    <location>
        <begin position="23"/>
        <end position="178"/>
    </location>
</feature>
<dbReference type="Pfam" id="PF13302">
    <property type="entry name" value="Acetyltransf_3"/>
    <property type="match status" value="1"/>
</dbReference>
<dbReference type="InterPro" id="IPR000182">
    <property type="entry name" value="GNAT_dom"/>
</dbReference>
<dbReference type="PROSITE" id="PS51186">
    <property type="entry name" value="GNAT"/>
    <property type="match status" value="1"/>
</dbReference>
<protein>
    <submittedName>
        <fullName evidence="5">GNAT family N-acetyltransferase</fullName>
        <ecNumber evidence="5">2.3.1.-</ecNumber>
    </submittedName>
</protein>
<dbReference type="Proteomes" id="UP001163115">
    <property type="component" value="Chromosome"/>
</dbReference>
<dbReference type="EC" id="2.3.1.-" evidence="5"/>
<dbReference type="RefSeq" id="WP_268116335.1">
    <property type="nucleotide sequence ID" value="NZ_CP113524.1"/>
</dbReference>
<dbReference type="InterPro" id="IPR051531">
    <property type="entry name" value="N-acetyltransferase"/>
</dbReference>
<accession>A0ABY7AFG8</accession>
<dbReference type="InterPro" id="IPR016181">
    <property type="entry name" value="Acyl_CoA_acyltransferase"/>
</dbReference>
<dbReference type="Gene3D" id="3.40.630.30">
    <property type="match status" value="1"/>
</dbReference>
<dbReference type="PANTHER" id="PTHR43792">
    <property type="entry name" value="GNAT FAMILY, PUTATIVE (AFU_ORTHOLOGUE AFUA_3G00765)-RELATED-RELATED"/>
    <property type="match status" value="1"/>
</dbReference>
<comment type="similarity">
    <text evidence="3">Belongs to the acetyltransferase family. RimJ subfamily.</text>
</comment>
<sequence length="181" mass="21391">MQTTYETEQLILRTSDVSIINPILDYQLRNKDFLQIWEPIRSDEYYSKEFQEKELIADSCNQNALRLWIFKKEEPNKVIGCIAFTGISRGAFQSCFLGYKLDEKEINRGYMTEALRRGIQIIFEDYGLHRIEASIMPRNQRSIKVTEKLGFVNEGLSRRYLKINGVWEDHIHMVLLNEDMD</sequence>
<dbReference type="GO" id="GO:0016746">
    <property type="term" value="F:acyltransferase activity"/>
    <property type="evidence" value="ECO:0007669"/>
    <property type="project" value="UniProtKB-KW"/>
</dbReference>
<dbReference type="EMBL" id="CP113524">
    <property type="protein sequence ID" value="WAJ25485.1"/>
    <property type="molecule type" value="Genomic_DNA"/>
</dbReference>
<evidence type="ECO:0000256" key="1">
    <source>
        <dbReference type="ARBA" id="ARBA00022679"/>
    </source>
</evidence>
<organism evidence="5 6">
    <name type="scientific">Lacrimispora xylanolytica</name>
    <dbReference type="NCBI Taxonomy" id="29375"/>
    <lineage>
        <taxon>Bacteria</taxon>
        <taxon>Bacillati</taxon>
        <taxon>Bacillota</taxon>
        <taxon>Clostridia</taxon>
        <taxon>Lachnospirales</taxon>
        <taxon>Lachnospiraceae</taxon>
        <taxon>Lacrimispora</taxon>
    </lineage>
</organism>
<keyword evidence="1 5" id="KW-0808">Transferase</keyword>
<keyword evidence="6" id="KW-1185">Reference proteome</keyword>
<gene>
    <name evidence="5" type="ORF">OW255_08220</name>
</gene>
<dbReference type="PANTHER" id="PTHR43792:SF8">
    <property type="entry name" value="[RIBOSOMAL PROTEIN US5]-ALANINE N-ACETYLTRANSFERASE"/>
    <property type="match status" value="1"/>
</dbReference>